<dbReference type="RefSeq" id="WP_055036443.1">
    <property type="nucleotide sequence ID" value="NZ_AP014854.2"/>
</dbReference>
<dbReference type="PANTHER" id="PTHR19278">
    <property type="entry name" value="OROTATE PHOSPHORIBOSYLTRANSFERASE"/>
    <property type="match status" value="1"/>
</dbReference>
<comment type="similarity">
    <text evidence="6">Belongs to the purine/pyrimidine phosphoribosyltransferase family. PyrE subfamily.</text>
</comment>
<evidence type="ECO:0000256" key="4">
    <source>
        <dbReference type="ARBA" id="ARBA00022679"/>
    </source>
</evidence>
<dbReference type="EC" id="2.4.2.10" evidence="2 6"/>
<gene>
    <name evidence="6 8" type="primary">pyrE</name>
    <name evidence="7" type="ORF">BV133_630</name>
    <name evidence="8" type="ORF">BVIRIDIS_01410</name>
</gene>
<organism evidence="8 9">
    <name type="scientific">Blastochloris viridis</name>
    <name type="common">Rhodopseudomonas viridis</name>
    <dbReference type="NCBI Taxonomy" id="1079"/>
    <lineage>
        <taxon>Bacteria</taxon>
        <taxon>Pseudomonadati</taxon>
        <taxon>Pseudomonadota</taxon>
        <taxon>Alphaproteobacteria</taxon>
        <taxon>Hyphomicrobiales</taxon>
        <taxon>Blastochloridaceae</taxon>
        <taxon>Blastochloris</taxon>
    </lineage>
</organism>
<dbReference type="UniPathway" id="UPA00070">
    <property type="reaction ID" value="UER00119"/>
</dbReference>
<dbReference type="GO" id="GO:0000287">
    <property type="term" value="F:magnesium ion binding"/>
    <property type="evidence" value="ECO:0007669"/>
    <property type="project" value="UniProtKB-UniRule"/>
</dbReference>
<comment type="function">
    <text evidence="6">Catalyzes the transfer of a ribosyl phosphate group from 5-phosphoribose 1-diphosphate to orotate, leading to the formation of orotidine monophosphate (OMP).</text>
</comment>
<protein>
    <recommendedName>
        <fullName evidence="2 6">Orotate phosphoribosyltransferase</fullName>
        <shortName evidence="6">OPRT</shortName>
        <shortName evidence="6">OPRTase</shortName>
        <ecNumber evidence="2 6">2.4.2.10</ecNumber>
    </recommendedName>
</protein>
<comment type="caution">
    <text evidence="6">Lacks conserved residue(s) required for the propagation of feature annotation.</text>
</comment>
<dbReference type="InterPro" id="IPR000836">
    <property type="entry name" value="PRTase_dom"/>
</dbReference>
<proteinExistence type="inferred from homology"/>
<evidence type="ECO:0000256" key="6">
    <source>
        <dbReference type="HAMAP-Rule" id="MF_01208"/>
    </source>
</evidence>
<feature type="binding site" evidence="6">
    <location>
        <position position="106"/>
    </location>
    <ligand>
        <name>5-phospho-alpha-D-ribose 1-diphosphate</name>
        <dbReference type="ChEBI" id="CHEBI:58017"/>
        <note>ligand shared between dimeric partners</note>
    </ligand>
</feature>
<name>A0A0H5BNU0_BLAVI</name>
<dbReference type="InterPro" id="IPR023031">
    <property type="entry name" value="OPRT"/>
</dbReference>
<comment type="catalytic activity">
    <reaction evidence="6">
        <text>orotidine 5'-phosphate + diphosphate = orotate + 5-phospho-alpha-D-ribose 1-diphosphate</text>
        <dbReference type="Rhea" id="RHEA:10380"/>
        <dbReference type="ChEBI" id="CHEBI:30839"/>
        <dbReference type="ChEBI" id="CHEBI:33019"/>
        <dbReference type="ChEBI" id="CHEBI:57538"/>
        <dbReference type="ChEBI" id="CHEBI:58017"/>
        <dbReference type="EC" id="2.4.2.10"/>
    </reaction>
</comment>
<reference evidence="9" key="3">
    <citation type="journal article" date="2016" name="Genome Announc.">
        <title>Revised genome sequence of the purple photosynthetic bacterium Blastochloris viridis.</title>
        <authorList>
            <person name="Liu L.N."/>
            <person name="Faulkner M."/>
            <person name="Liu X."/>
            <person name="Huang F."/>
            <person name="Darby A.C."/>
            <person name="Hall N."/>
        </authorList>
    </citation>
    <scope>NUCLEOTIDE SEQUENCE [LARGE SCALE GENOMIC DNA]</scope>
    <source>
        <strain evidence="9">ATCC 19567 / DSM 133 / F</strain>
    </source>
</reference>
<comment type="cofactor">
    <cofactor evidence="6">
        <name>Mg(2+)</name>
        <dbReference type="ChEBI" id="CHEBI:18420"/>
    </cofactor>
</comment>
<dbReference type="EMBL" id="LN907867">
    <property type="protein sequence ID" value="CUU41153.1"/>
    <property type="molecule type" value="Genomic_DNA"/>
</dbReference>
<comment type="subunit">
    <text evidence="6">Homodimer.</text>
</comment>
<comment type="pathway">
    <text evidence="1 6">Pyrimidine metabolism; UMP biosynthesis via de novo pathway; UMP from orotate: step 1/2.</text>
</comment>
<dbReference type="SUPFAM" id="SSF53271">
    <property type="entry name" value="PRTase-like"/>
    <property type="match status" value="1"/>
</dbReference>
<evidence type="ECO:0000256" key="5">
    <source>
        <dbReference type="ARBA" id="ARBA00022975"/>
    </source>
</evidence>
<dbReference type="CDD" id="cd06223">
    <property type="entry name" value="PRTases_typeI"/>
    <property type="match status" value="1"/>
</dbReference>
<evidence type="ECO:0000313" key="9">
    <source>
        <dbReference type="Proteomes" id="UP000065734"/>
    </source>
</evidence>
<dbReference type="NCBIfam" id="NF001729">
    <property type="entry name" value="PRK00455.1-3"/>
    <property type="match status" value="1"/>
</dbReference>
<dbReference type="KEGG" id="bvr:BVIR_697"/>
<dbReference type="GO" id="GO:0019856">
    <property type="term" value="P:pyrimidine nucleobase biosynthetic process"/>
    <property type="evidence" value="ECO:0007669"/>
    <property type="project" value="TreeGrafter"/>
</dbReference>
<feature type="binding site" description="in other chain" evidence="6">
    <location>
        <begin position="132"/>
        <end position="140"/>
    </location>
    <ligand>
        <name>5-phospho-alpha-D-ribose 1-diphosphate</name>
        <dbReference type="ChEBI" id="CHEBI:58017"/>
        <note>ligand shared between dimeric partners</note>
    </ligand>
</feature>
<dbReference type="PATRIC" id="fig|1079.6.peg.720"/>
<evidence type="ECO:0000313" key="7">
    <source>
        <dbReference type="EMBL" id="BAR98223.1"/>
    </source>
</evidence>
<dbReference type="InterPro" id="IPR029057">
    <property type="entry name" value="PRTase-like"/>
</dbReference>
<dbReference type="Proteomes" id="UP000065734">
    <property type="component" value="Chromosome I"/>
</dbReference>
<keyword evidence="3 6" id="KW-0328">Glycosyltransferase</keyword>
<reference evidence="7" key="1">
    <citation type="journal article" date="2015" name="Genome Announc.">
        <title>Complete Genome Sequence of the Bacteriochlorophyll b-Producing Photosynthetic Bacterium Blastochloris viridis.</title>
        <authorList>
            <person name="Tsukatani Y."/>
            <person name="Hirose Y."/>
            <person name="Harada J."/>
            <person name="Misawa N."/>
            <person name="Mori K."/>
            <person name="Inoue K."/>
            <person name="Tamiaki H."/>
        </authorList>
    </citation>
    <scope>NUCLEOTIDE SEQUENCE [LARGE SCALE GENOMIC DNA]</scope>
    <source>
        <strain evidence="7">DSM 133</strain>
    </source>
</reference>
<dbReference type="STRING" id="1079.BVIR_697"/>
<evidence type="ECO:0000256" key="1">
    <source>
        <dbReference type="ARBA" id="ARBA00004889"/>
    </source>
</evidence>
<feature type="binding site" evidence="6">
    <location>
        <position position="110"/>
    </location>
    <ligand>
        <name>5-phospho-alpha-D-ribose 1-diphosphate</name>
        <dbReference type="ChEBI" id="CHEBI:58017"/>
        <note>ligand shared between dimeric partners</note>
    </ligand>
</feature>
<reference evidence="8" key="2">
    <citation type="submission" date="2015-11" db="EMBL/GenBank/DDBJ databases">
        <authorList>
            <person name="Zhang Y."/>
            <person name="Guo Z."/>
        </authorList>
    </citation>
    <scope>NUCLEOTIDE SEQUENCE</scope>
    <source>
        <strain evidence="8">1</strain>
    </source>
</reference>
<feature type="binding site" description="in other chain" evidence="6">
    <location>
        <position position="107"/>
    </location>
    <ligand>
        <name>5-phospho-alpha-D-ribose 1-diphosphate</name>
        <dbReference type="ChEBI" id="CHEBI:58017"/>
        <note>ligand shared between dimeric partners</note>
    </ligand>
</feature>
<evidence type="ECO:0000256" key="3">
    <source>
        <dbReference type="ARBA" id="ARBA00022676"/>
    </source>
</evidence>
<evidence type="ECO:0000256" key="2">
    <source>
        <dbReference type="ARBA" id="ARBA00011971"/>
    </source>
</evidence>
<evidence type="ECO:0000313" key="8">
    <source>
        <dbReference type="EMBL" id="CUU41153.1"/>
    </source>
</evidence>
<sequence length="230" mass="25609">MTETFHGKRTIARETARMLLEVRAVLFNANEPFRFTSGRMSPVYIDGRKLISFPRLRRRLMEFATTTMEREVGYEAFDAVAGGETAGIPYAAWMADRLDLPMLYVRKKPKGFGRNAQIEGDLKDGQRVLLVEDLATDAGSKVNFVSGLRNGGAVVEHAFVVFFYGIFPLAETKLAELGIKLHYLATWWDVLQVAKDGAYFDGHTLSEVEAFLSAPEQWSLAHGGTPVEAA</sequence>
<dbReference type="EMBL" id="AP014854">
    <property type="protein sequence ID" value="BAR98223.1"/>
    <property type="molecule type" value="Genomic_DNA"/>
</dbReference>
<feature type="binding site" evidence="6">
    <location>
        <position position="136"/>
    </location>
    <ligand>
        <name>orotate</name>
        <dbReference type="ChEBI" id="CHEBI:30839"/>
    </ligand>
</feature>
<dbReference type="AlphaFoldDB" id="A0A0H5BNU0"/>
<keyword evidence="6" id="KW-0460">Magnesium</keyword>
<keyword evidence="9" id="KW-1185">Reference proteome</keyword>
<dbReference type="PANTHER" id="PTHR19278:SF9">
    <property type="entry name" value="URIDINE 5'-MONOPHOSPHATE SYNTHASE"/>
    <property type="match status" value="1"/>
</dbReference>
<keyword evidence="4 6" id="KW-0808">Transferase</keyword>
<dbReference type="OrthoDB" id="9802134at2"/>
<accession>A0A0H5BNU0</accession>
<keyword evidence="5 6" id="KW-0665">Pyrimidine biosynthesis</keyword>
<dbReference type="Gene3D" id="3.40.50.2020">
    <property type="match status" value="1"/>
</dbReference>
<dbReference type="GO" id="GO:0004588">
    <property type="term" value="F:orotate phosphoribosyltransferase activity"/>
    <property type="evidence" value="ECO:0007669"/>
    <property type="project" value="UniProtKB-UniRule"/>
</dbReference>
<dbReference type="HAMAP" id="MF_01208">
    <property type="entry name" value="PyrE"/>
    <property type="match status" value="1"/>
</dbReference>
<dbReference type="GO" id="GO:0044205">
    <property type="term" value="P:'de novo' UMP biosynthetic process"/>
    <property type="evidence" value="ECO:0007669"/>
    <property type="project" value="UniProtKB-UniRule"/>
</dbReference>